<dbReference type="OrthoDB" id="383994at2157"/>
<keyword evidence="1" id="KW-0472">Membrane</keyword>
<accession>A0A830E8J1</accession>
<reference evidence="5" key="3">
    <citation type="submission" date="2022-09" db="EMBL/GenBank/DDBJ databases">
        <title>Complete genome sequence of Vulcanisaeta souniana.</title>
        <authorList>
            <person name="Kato S."/>
            <person name="Itoh T."/>
            <person name="Ohkuma M."/>
        </authorList>
    </citation>
    <scope>NUCLEOTIDE SEQUENCE [LARGE SCALE GENOMIC DNA]</scope>
    <source>
        <strain evidence="5">JCM 11219</strain>
    </source>
</reference>
<feature type="transmembrane region" description="Helical" evidence="1">
    <location>
        <begin position="6"/>
        <end position="33"/>
    </location>
</feature>
<proteinExistence type="predicted"/>
<dbReference type="Proteomes" id="UP001060771">
    <property type="component" value="Chromosome"/>
</dbReference>
<protein>
    <submittedName>
        <fullName evidence="3">Uncharacterized protein</fullName>
    </submittedName>
</protein>
<dbReference type="EMBL" id="BMNM01000008">
    <property type="protein sequence ID" value="GGI82125.1"/>
    <property type="molecule type" value="Genomic_DNA"/>
</dbReference>
<evidence type="ECO:0000256" key="1">
    <source>
        <dbReference type="SAM" id="Phobius"/>
    </source>
</evidence>
<reference evidence="3" key="2">
    <citation type="submission" date="2020-09" db="EMBL/GenBank/DDBJ databases">
        <authorList>
            <person name="Sun Q."/>
            <person name="Ohkuma M."/>
        </authorList>
    </citation>
    <scope>NUCLEOTIDE SEQUENCE</scope>
    <source>
        <strain evidence="3">JCM 11219</strain>
    </source>
</reference>
<evidence type="ECO:0000313" key="2">
    <source>
        <dbReference type="EMBL" id="BDR92789.1"/>
    </source>
</evidence>
<evidence type="ECO:0000313" key="5">
    <source>
        <dbReference type="Proteomes" id="UP001060771"/>
    </source>
</evidence>
<organism evidence="3 4">
    <name type="scientific">Vulcanisaeta souniana JCM 11219</name>
    <dbReference type="NCBI Taxonomy" id="1293586"/>
    <lineage>
        <taxon>Archaea</taxon>
        <taxon>Thermoproteota</taxon>
        <taxon>Thermoprotei</taxon>
        <taxon>Thermoproteales</taxon>
        <taxon>Thermoproteaceae</taxon>
        <taxon>Vulcanisaeta</taxon>
    </lineage>
</organism>
<gene>
    <name evidence="3" type="ORF">GCM10007112_18580</name>
    <name evidence="2" type="ORF">Vsou_18820</name>
</gene>
<evidence type="ECO:0000313" key="4">
    <source>
        <dbReference type="Proteomes" id="UP000657075"/>
    </source>
</evidence>
<dbReference type="EMBL" id="AP026830">
    <property type="protein sequence ID" value="BDR92789.1"/>
    <property type="molecule type" value="Genomic_DNA"/>
</dbReference>
<reference evidence="3" key="1">
    <citation type="journal article" date="2014" name="Int. J. Syst. Evol. Microbiol.">
        <title>Complete genome sequence of Corynebacterium casei LMG S-19264T (=DSM 44701T), isolated from a smear-ripened cheese.</title>
        <authorList>
            <consortium name="US DOE Joint Genome Institute (JGI-PGF)"/>
            <person name="Walter F."/>
            <person name="Albersmeier A."/>
            <person name="Kalinowski J."/>
            <person name="Ruckert C."/>
        </authorList>
    </citation>
    <scope>NUCLEOTIDE SEQUENCE</scope>
    <source>
        <strain evidence="3">JCM 11219</strain>
    </source>
</reference>
<sequence length="337" mass="38110">MGLSNWWYYTGSATKAITIMGIIAIALLTIVIASPHVKPLQPIARSLGLVQTQIIYVPVNHTIIKYMNQTVVKYVNQTVPVYINRTVYVYVPGNASFGIPIYNDTGVCRLYSLVLPNGTIWTLGYWIPTQWAWNLFLQNGTILEWEKFPAPQYGEELYAEQNEMAIFPGLGTAYLSGMQFITAIPNTPQPNWVNMIYIGDFAGTGPLMYVWRDYWGINNGTAVLLNTWSLYGPFYGLFRNYTTIVLPVNRTYPVVIAFQSVTHFPSLAIPCNWTIIGPVNPQVALQLPAPMGRELASETAYVIYGNYSYPSYGITWGWWVWDTTYPPLNITNLPWPT</sequence>
<reference evidence="2" key="4">
    <citation type="journal article" date="2023" name="Microbiol. Resour. Announc.">
        <title>Complete Genome Sequence of Vulcanisaeta souniana Strain IC-059, a Hyperthermophilic Archaeon Isolated from Hot Spring Water in Japan.</title>
        <authorList>
            <person name="Kato S."/>
            <person name="Itoh T."/>
            <person name="Wu L."/>
            <person name="Ma J."/>
            <person name="Ohkuma M."/>
        </authorList>
    </citation>
    <scope>NUCLEOTIDE SEQUENCE</scope>
    <source>
        <strain evidence="2">JCM 11219</strain>
    </source>
</reference>
<keyword evidence="1" id="KW-1133">Transmembrane helix</keyword>
<dbReference type="RefSeq" id="WP_188603686.1">
    <property type="nucleotide sequence ID" value="NZ_AP026830.1"/>
</dbReference>
<dbReference type="GeneID" id="76207423"/>
<dbReference type="AlphaFoldDB" id="A0A830E8J1"/>
<dbReference type="Proteomes" id="UP000657075">
    <property type="component" value="Unassembled WGS sequence"/>
</dbReference>
<evidence type="ECO:0000313" key="3">
    <source>
        <dbReference type="EMBL" id="GGI82125.1"/>
    </source>
</evidence>
<keyword evidence="5" id="KW-1185">Reference proteome</keyword>
<name>A0A830E8J1_9CREN</name>
<keyword evidence="1" id="KW-0812">Transmembrane</keyword>